<name>X8BLL6_MYCXE</name>
<protein>
    <submittedName>
        <fullName evidence="2">Transposase, IS4 family</fullName>
    </submittedName>
</protein>
<feature type="region of interest" description="Disordered" evidence="1">
    <location>
        <begin position="112"/>
        <end position="145"/>
    </location>
</feature>
<dbReference type="PATRIC" id="fig|1299334.3.peg.3805"/>
<evidence type="ECO:0000313" key="2">
    <source>
        <dbReference type="EMBL" id="EUA44128.1"/>
    </source>
</evidence>
<accession>X8BLL6</accession>
<comment type="caution">
    <text evidence="2">The sequence shown here is derived from an EMBL/GenBank/DDBJ whole genome shotgun (WGS) entry which is preliminary data.</text>
</comment>
<dbReference type="EMBL" id="JAOB01000037">
    <property type="protein sequence ID" value="EUA44128.1"/>
    <property type="molecule type" value="Genomic_DNA"/>
</dbReference>
<evidence type="ECO:0000256" key="1">
    <source>
        <dbReference type="SAM" id="MobiDB-lite"/>
    </source>
</evidence>
<sequence>MDIDSLLRRSTATQAGASFGHARSPAARCCGWPVPQITTISTATAAPVIAERSYGAASRLRARCRIPAQAGDHHRESDQPDAPILVRGDSMFGTKKVITTCIQRGAEFSCRSAATSASTPRSPPSTRRLDPVHYPARRRPDTGVDLRCQVAETPTPCAWPAAEH</sequence>
<feature type="compositionally biased region" description="Low complexity" evidence="1">
    <location>
        <begin position="112"/>
        <end position="126"/>
    </location>
</feature>
<dbReference type="AlphaFoldDB" id="X8BLL6"/>
<reference evidence="2" key="1">
    <citation type="submission" date="2014-01" db="EMBL/GenBank/DDBJ databases">
        <authorList>
            <person name="Brown-Elliot B."/>
            <person name="Wallace R."/>
            <person name="Lenaerts A."/>
            <person name="Ordway D."/>
            <person name="DeGroote M.A."/>
            <person name="Parker T."/>
            <person name="Sizemore C."/>
            <person name="Tallon L.J."/>
            <person name="Sadzewicz L.K."/>
            <person name="Sengamalay N."/>
            <person name="Fraser C.M."/>
            <person name="Hine E."/>
            <person name="Shefchek K.A."/>
            <person name="Das S.P."/>
            <person name="Tettelin H."/>
        </authorList>
    </citation>
    <scope>NUCLEOTIDE SEQUENCE [LARGE SCALE GENOMIC DNA]</scope>
    <source>
        <strain evidence="2">4042</strain>
    </source>
</reference>
<proteinExistence type="predicted"/>
<gene>
    <name evidence="2" type="ORF">I553_0066</name>
</gene>
<organism evidence="2">
    <name type="scientific">Mycobacterium xenopi 4042</name>
    <dbReference type="NCBI Taxonomy" id="1299334"/>
    <lineage>
        <taxon>Bacteria</taxon>
        <taxon>Bacillati</taxon>
        <taxon>Actinomycetota</taxon>
        <taxon>Actinomycetes</taxon>
        <taxon>Mycobacteriales</taxon>
        <taxon>Mycobacteriaceae</taxon>
        <taxon>Mycobacterium</taxon>
    </lineage>
</organism>